<reference evidence="5" key="1">
    <citation type="submission" date="2022-11" db="UniProtKB">
        <authorList>
            <consortium name="WormBaseParasite"/>
        </authorList>
    </citation>
    <scope>IDENTIFICATION</scope>
</reference>
<proteinExistence type="predicted"/>
<dbReference type="Gene3D" id="3.10.330.10">
    <property type="match status" value="1"/>
</dbReference>
<dbReference type="GO" id="GO:0005524">
    <property type="term" value="F:ATP binding"/>
    <property type="evidence" value="ECO:0007669"/>
    <property type="project" value="UniProtKB-KW"/>
</dbReference>
<dbReference type="PANTHER" id="PTHR23077:SF171">
    <property type="entry name" value="NUCLEAR VALOSIN-CONTAINING PROTEIN-LIKE"/>
    <property type="match status" value="1"/>
</dbReference>
<feature type="domain" description="CDC48 N-terminal subdomain" evidence="3">
    <location>
        <begin position="31"/>
        <end position="113"/>
    </location>
</feature>
<protein>
    <submittedName>
        <fullName evidence="5">CDC48 N-terminal subdomain domain-containing protein</fullName>
    </submittedName>
</protein>
<sequence length="243" mass="27747">MASVPTPLDEKAKRNERLALAVLNQKYKPNRLVVELTTKDENSAVFVSQAKMDELSLYRGDTVLLKGKKRRETVCIVQHDDQCPNDKILMSRVVRNNLRVRIGDVVSIQTVNVPNAARIHILPIDDTVEGLTGDLFEVFLKPYFQNNFRPAHVGDIFNVKAAMRTVEFKIVEIFCDGDPVKREEEEENINDIGYDDLGGVRKQMAQIKEMVELPLRHPQLFKSIGIKPPRGILLYGRRELGRR</sequence>
<dbReference type="GO" id="GO:0031593">
    <property type="term" value="F:polyubiquitin modification-dependent protein binding"/>
    <property type="evidence" value="ECO:0007669"/>
    <property type="project" value="TreeGrafter"/>
</dbReference>
<dbReference type="WBParaSite" id="jg23747">
    <property type="protein sequence ID" value="jg23747"/>
    <property type="gene ID" value="jg23747"/>
</dbReference>
<dbReference type="AlphaFoldDB" id="A0A915DVW8"/>
<name>A0A915DVW8_9BILA</name>
<dbReference type="SUPFAM" id="SSF50692">
    <property type="entry name" value="ADC-like"/>
    <property type="match status" value="1"/>
</dbReference>
<dbReference type="GO" id="GO:0030970">
    <property type="term" value="P:retrograde protein transport, ER to cytosol"/>
    <property type="evidence" value="ECO:0007669"/>
    <property type="project" value="TreeGrafter"/>
</dbReference>
<dbReference type="GO" id="GO:0051228">
    <property type="term" value="P:mitotic spindle disassembly"/>
    <property type="evidence" value="ECO:0007669"/>
    <property type="project" value="TreeGrafter"/>
</dbReference>
<organism evidence="4 5">
    <name type="scientific">Ditylenchus dipsaci</name>
    <dbReference type="NCBI Taxonomy" id="166011"/>
    <lineage>
        <taxon>Eukaryota</taxon>
        <taxon>Metazoa</taxon>
        <taxon>Ecdysozoa</taxon>
        <taxon>Nematoda</taxon>
        <taxon>Chromadorea</taxon>
        <taxon>Rhabditida</taxon>
        <taxon>Tylenchina</taxon>
        <taxon>Tylenchomorpha</taxon>
        <taxon>Sphaerularioidea</taxon>
        <taxon>Anguinidae</taxon>
        <taxon>Anguininae</taxon>
        <taxon>Ditylenchus</taxon>
    </lineage>
</organism>
<dbReference type="Gene3D" id="3.40.50.300">
    <property type="entry name" value="P-loop containing nucleotide triphosphate hydrolases"/>
    <property type="match status" value="1"/>
</dbReference>
<keyword evidence="2" id="KW-0067">ATP-binding</keyword>
<dbReference type="Gene3D" id="2.40.40.20">
    <property type="match status" value="1"/>
</dbReference>
<dbReference type="SUPFAM" id="SSF54585">
    <property type="entry name" value="Cdc48 domain 2-like"/>
    <property type="match status" value="1"/>
</dbReference>
<evidence type="ECO:0000259" key="3">
    <source>
        <dbReference type="SMART" id="SM01073"/>
    </source>
</evidence>
<evidence type="ECO:0000313" key="5">
    <source>
        <dbReference type="WBParaSite" id="jg23747"/>
    </source>
</evidence>
<dbReference type="SUPFAM" id="SSF52540">
    <property type="entry name" value="P-loop containing nucleoside triphosphate hydrolases"/>
    <property type="match status" value="1"/>
</dbReference>
<dbReference type="Pfam" id="PF02359">
    <property type="entry name" value="CDC48_N"/>
    <property type="match status" value="1"/>
</dbReference>
<keyword evidence="4" id="KW-1185">Reference proteome</keyword>
<dbReference type="InterPro" id="IPR029067">
    <property type="entry name" value="CDC48_domain_2-like_sf"/>
</dbReference>
<dbReference type="Proteomes" id="UP000887574">
    <property type="component" value="Unplaced"/>
</dbReference>
<dbReference type="FunFam" id="2.40.40.20:FF:000003">
    <property type="entry name" value="Transitional endoplasmic reticulum ATPase"/>
    <property type="match status" value="1"/>
</dbReference>
<dbReference type="GO" id="GO:0005829">
    <property type="term" value="C:cytosol"/>
    <property type="evidence" value="ECO:0007669"/>
    <property type="project" value="TreeGrafter"/>
</dbReference>
<dbReference type="FunFam" id="3.10.330.10:FF:000001">
    <property type="entry name" value="Cell division control 48"/>
    <property type="match status" value="1"/>
</dbReference>
<dbReference type="InterPro" id="IPR027417">
    <property type="entry name" value="P-loop_NTPase"/>
</dbReference>
<dbReference type="InterPro" id="IPR009010">
    <property type="entry name" value="Asp_de-COase-like_dom_sf"/>
</dbReference>
<dbReference type="GO" id="GO:0034098">
    <property type="term" value="C:VCP-NPL4-UFD1 AAA ATPase complex"/>
    <property type="evidence" value="ECO:0007669"/>
    <property type="project" value="TreeGrafter"/>
</dbReference>
<evidence type="ECO:0000313" key="4">
    <source>
        <dbReference type="Proteomes" id="UP000887574"/>
    </source>
</evidence>
<dbReference type="InterPro" id="IPR003338">
    <property type="entry name" value="CDC4_N-term_subdom"/>
</dbReference>
<keyword evidence="1" id="KW-0547">Nucleotide-binding</keyword>
<evidence type="ECO:0000256" key="1">
    <source>
        <dbReference type="ARBA" id="ARBA00022741"/>
    </source>
</evidence>
<dbReference type="SMART" id="SM01073">
    <property type="entry name" value="CDC48_N"/>
    <property type="match status" value="1"/>
</dbReference>
<dbReference type="InterPro" id="IPR050168">
    <property type="entry name" value="AAA_ATPase_domain"/>
</dbReference>
<dbReference type="GO" id="GO:0016887">
    <property type="term" value="F:ATP hydrolysis activity"/>
    <property type="evidence" value="ECO:0007669"/>
    <property type="project" value="TreeGrafter"/>
</dbReference>
<dbReference type="GO" id="GO:0097352">
    <property type="term" value="P:autophagosome maturation"/>
    <property type="evidence" value="ECO:0007669"/>
    <property type="project" value="TreeGrafter"/>
</dbReference>
<dbReference type="PANTHER" id="PTHR23077">
    <property type="entry name" value="AAA-FAMILY ATPASE"/>
    <property type="match status" value="1"/>
</dbReference>
<dbReference type="FunFam" id="3.40.50.300:FF:002861">
    <property type="entry name" value="Cell division control protein 48 homolog E"/>
    <property type="match status" value="1"/>
</dbReference>
<dbReference type="GO" id="GO:0005634">
    <property type="term" value="C:nucleus"/>
    <property type="evidence" value="ECO:0007669"/>
    <property type="project" value="TreeGrafter"/>
</dbReference>
<evidence type="ECO:0000256" key="2">
    <source>
        <dbReference type="ARBA" id="ARBA00022840"/>
    </source>
</evidence>
<accession>A0A915DVW8</accession>